<evidence type="ECO:0000313" key="2">
    <source>
        <dbReference type="Proteomes" id="UP000002484"/>
    </source>
</evidence>
<proteinExistence type="predicted"/>
<dbReference type="Proteomes" id="UP000002484">
    <property type="component" value="Chromosome"/>
</dbReference>
<protein>
    <submittedName>
        <fullName evidence="1">Uncharacterized protein</fullName>
    </submittedName>
</protein>
<accession>E3J1C0</accession>
<dbReference type="HOGENOM" id="CLU_1882739_0_0_11"/>
<reference evidence="1 2" key="1">
    <citation type="submission" date="2010-10" db="EMBL/GenBank/DDBJ databases">
        <title>Complete sequence of Frankia sp. EuI1c.</title>
        <authorList>
            <consortium name="US DOE Joint Genome Institute"/>
            <person name="Lucas S."/>
            <person name="Copeland A."/>
            <person name="Lapidus A."/>
            <person name="Cheng J.-F."/>
            <person name="Bruce D."/>
            <person name="Goodwin L."/>
            <person name="Pitluck S."/>
            <person name="Chertkov O."/>
            <person name="Detter J.C."/>
            <person name="Han C."/>
            <person name="Tapia R."/>
            <person name="Land M."/>
            <person name="Hauser L."/>
            <person name="Jeffries C."/>
            <person name="Kyrpides N."/>
            <person name="Ivanova N."/>
            <person name="Mikhailova N."/>
            <person name="Beauchemin N."/>
            <person name="Sen A."/>
            <person name="Sur S.A."/>
            <person name="Gtari M."/>
            <person name="Wall L."/>
            <person name="Tisa L."/>
            <person name="Woyke T."/>
        </authorList>
    </citation>
    <scope>NUCLEOTIDE SEQUENCE [LARGE SCALE GENOMIC DNA]</scope>
    <source>
        <strain evidence="2">DSM 45817 / CECT 9037 / EuI1c</strain>
    </source>
</reference>
<dbReference type="RefSeq" id="WP_013423559.1">
    <property type="nucleotide sequence ID" value="NC_014666.1"/>
</dbReference>
<dbReference type="InParanoid" id="E3J1C0"/>
<gene>
    <name evidence="1" type="ordered locus">FraEuI1c_2402</name>
</gene>
<dbReference type="KEGG" id="fri:FraEuI1c_2402"/>
<organism evidence="1 2">
    <name type="scientific">Pseudofrankia inefficax (strain DSM 45817 / CECT 9037 / DDB 130130 / EuI1c)</name>
    <name type="common">Frankia inefficax</name>
    <dbReference type="NCBI Taxonomy" id="298654"/>
    <lineage>
        <taxon>Bacteria</taxon>
        <taxon>Bacillati</taxon>
        <taxon>Actinomycetota</taxon>
        <taxon>Actinomycetes</taxon>
        <taxon>Frankiales</taxon>
        <taxon>Frankiaceae</taxon>
        <taxon>Pseudofrankia</taxon>
    </lineage>
</organism>
<dbReference type="AlphaFoldDB" id="E3J1C0"/>
<dbReference type="EMBL" id="CP002299">
    <property type="protein sequence ID" value="ADP80441.1"/>
    <property type="molecule type" value="Genomic_DNA"/>
</dbReference>
<evidence type="ECO:0000313" key="1">
    <source>
        <dbReference type="EMBL" id="ADP80441.1"/>
    </source>
</evidence>
<dbReference type="STRING" id="298654.FraEuI1c_2402"/>
<name>E3J1C0_PSEI1</name>
<sequence length="135" mass="15226">MSDGALSVREFVAVTSRAYPVLTMDADQWHEVGCFFDPIENVYGYYEIDRKDQQDSVERFSSAEALLAARGADEGVAAWVASFRLCLEFGERFVYFPATRTVRRFPVAASTEMTAREGLAELDGRPLSWLREQLA</sequence>
<keyword evidence="2" id="KW-1185">Reference proteome</keyword>